<dbReference type="Pfam" id="PF04601">
    <property type="entry name" value="DUF569"/>
    <property type="match status" value="1"/>
</dbReference>
<accession>A0ABD3RJN2</accession>
<evidence type="ECO:0000256" key="1">
    <source>
        <dbReference type="SAM" id="MobiDB-lite"/>
    </source>
</evidence>
<dbReference type="InterPro" id="IPR008999">
    <property type="entry name" value="Actin-crosslinking"/>
</dbReference>
<comment type="caution">
    <text evidence="3">The sequence shown here is derived from an EMBL/GenBank/DDBJ whole genome shotgun (WGS) entry which is preliminary data.</text>
</comment>
<dbReference type="AlphaFoldDB" id="A0ABD3RJN2"/>
<dbReference type="InterPro" id="IPR007679">
    <property type="entry name" value="DUF569"/>
</dbReference>
<feature type="region of interest" description="Disordered" evidence="1">
    <location>
        <begin position="156"/>
        <end position="187"/>
    </location>
</feature>
<proteinExistence type="predicted"/>
<name>A0ABD3RJN2_9LAMI</name>
<dbReference type="SUPFAM" id="SSF50405">
    <property type="entry name" value="Actin-crosslinking proteins"/>
    <property type="match status" value="1"/>
</dbReference>
<evidence type="ECO:0000259" key="2">
    <source>
        <dbReference type="Pfam" id="PF04601"/>
    </source>
</evidence>
<protein>
    <recommendedName>
        <fullName evidence="2">DUF569 domain-containing protein</fullName>
    </recommendedName>
</protein>
<evidence type="ECO:0000313" key="3">
    <source>
        <dbReference type="EMBL" id="KAL3813130.1"/>
    </source>
</evidence>
<dbReference type="PANTHER" id="PTHR31205">
    <property type="entry name" value="ACTIN CROSS-LINKING PROTEIN (DUF569)"/>
    <property type="match status" value="1"/>
</dbReference>
<dbReference type="PANTHER" id="PTHR31205:SF77">
    <property type="entry name" value="CROSS-LINKING PROTEIN, PUTATIVE (DUF569)-RELATED"/>
    <property type="match status" value="1"/>
</dbReference>
<organism evidence="3 4">
    <name type="scientific">Penstemon smallii</name>
    <dbReference type="NCBI Taxonomy" id="265156"/>
    <lineage>
        <taxon>Eukaryota</taxon>
        <taxon>Viridiplantae</taxon>
        <taxon>Streptophyta</taxon>
        <taxon>Embryophyta</taxon>
        <taxon>Tracheophyta</taxon>
        <taxon>Spermatophyta</taxon>
        <taxon>Magnoliopsida</taxon>
        <taxon>eudicotyledons</taxon>
        <taxon>Gunneridae</taxon>
        <taxon>Pentapetalae</taxon>
        <taxon>asterids</taxon>
        <taxon>lamiids</taxon>
        <taxon>Lamiales</taxon>
        <taxon>Plantaginaceae</taxon>
        <taxon>Cheloneae</taxon>
        <taxon>Penstemon</taxon>
    </lineage>
</organism>
<dbReference type="CDD" id="cd23340">
    <property type="entry name" value="beta-trefoil_FSCN_ACP-like"/>
    <property type="match status" value="1"/>
</dbReference>
<reference evidence="3 4" key="1">
    <citation type="submission" date="2024-12" db="EMBL/GenBank/DDBJ databases">
        <title>The unique morphological basis and parallel evolutionary history of personate flowers in Penstemon.</title>
        <authorList>
            <person name="Depatie T.H."/>
            <person name="Wessinger C.A."/>
        </authorList>
    </citation>
    <scope>NUCLEOTIDE SEQUENCE [LARGE SCALE GENOMIC DNA]</scope>
    <source>
        <strain evidence="3">WTNN_2</strain>
        <tissue evidence="3">Leaf</tissue>
    </source>
</reference>
<keyword evidence="4" id="KW-1185">Reference proteome</keyword>
<feature type="compositionally biased region" description="Low complexity" evidence="1">
    <location>
        <begin position="167"/>
        <end position="181"/>
    </location>
</feature>
<feature type="domain" description="DUF569" evidence="2">
    <location>
        <begin position="1"/>
        <end position="141"/>
    </location>
</feature>
<sequence length="187" mass="21923">MDLFVKAKSVRLRSYKDKYLIAEEDRENINQTRDGSSKNAIWIVELVDQKECIRLRSCFGTYLTASNIPFIPGVSGKKVIQTLAIQFDRETQWEPLRDGMQVRLRSSWGNFLRPNRSLPPWRNSVTHDVPHLSQTRVKLLWDVEVVEKRHVHRRTQSDTTFIRSRSRSTSTSMSSQNQNSTKLEHFF</sequence>
<gene>
    <name evidence="3" type="ORF">ACJIZ3_014398</name>
</gene>
<evidence type="ECO:0000313" key="4">
    <source>
        <dbReference type="Proteomes" id="UP001634393"/>
    </source>
</evidence>
<dbReference type="FunFam" id="2.80.10.50:FF:000067">
    <property type="entry name" value="BnaC05g19630D protein"/>
    <property type="match status" value="1"/>
</dbReference>
<dbReference type="Proteomes" id="UP001634393">
    <property type="component" value="Unassembled WGS sequence"/>
</dbReference>
<dbReference type="Gene3D" id="2.80.10.50">
    <property type="match status" value="1"/>
</dbReference>
<dbReference type="EMBL" id="JBJXBP010000008">
    <property type="protein sequence ID" value="KAL3813130.1"/>
    <property type="molecule type" value="Genomic_DNA"/>
</dbReference>